<gene>
    <name evidence="2" type="ORF">J2R98_000744</name>
</gene>
<protein>
    <submittedName>
        <fullName evidence="2">Carbonic anhydrase</fullName>
    </submittedName>
</protein>
<sequence length="127" mass="14902">MERKSFDGDLPSEYIKGETNVQMETEKSIYSKSINEIKVTVRNQGPNPIAFGTYYRVEKYKGDTWYEVPLNIQFTDIGLSIKANETYDEEVQIKHIDYQLTQGLYRIVKEFRTENDEINLAVEFTIE</sequence>
<organism evidence="2 3">
    <name type="scientific">Alkalibacillus filiformis</name>
    <dbReference type="NCBI Taxonomy" id="200990"/>
    <lineage>
        <taxon>Bacteria</taxon>
        <taxon>Bacillati</taxon>
        <taxon>Bacillota</taxon>
        <taxon>Bacilli</taxon>
        <taxon>Bacillales</taxon>
        <taxon>Bacillaceae</taxon>
        <taxon>Alkalibacillus</taxon>
    </lineage>
</organism>
<evidence type="ECO:0000313" key="3">
    <source>
        <dbReference type="Proteomes" id="UP001236723"/>
    </source>
</evidence>
<dbReference type="InterPro" id="IPR046878">
    <property type="entry name" value="Big_14"/>
</dbReference>
<accession>A0ABU0DR74</accession>
<evidence type="ECO:0000259" key="1">
    <source>
        <dbReference type="Pfam" id="PF20251"/>
    </source>
</evidence>
<dbReference type="EMBL" id="JAUSUP010000001">
    <property type="protein sequence ID" value="MDQ0350941.1"/>
    <property type="molecule type" value="Genomic_DNA"/>
</dbReference>
<comment type="caution">
    <text evidence="2">The sequence shown here is derived from an EMBL/GenBank/DDBJ whole genome shotgun (WGS) entry which is preliminary data.</text>
</comment>
<dbReference type="Proteomes" id="UP001236723">
    <property type="component" value="Unassembled WGS sequence"/>
</dbReference>
<feature type="domain" description="Bacterial Ig-like" evidence="1">
    <location>
        <begin position="18"/>
        <end position="124"/>
    </location>
</feature>
<name>A0ABU0DR74_9BACI</name>
<dbReference type="Pfam" id="PF20251">
    <property type="entry name" value="Big_14"/>
    <property type="match status" value="1"/>
</dbReference>
<evidence type="ECO:0000313" key="2">
    <source>
        <dbReference type="EMBL" id="MDQ0350941.1"/>
    </source>
</evidence>
<dbReference type="RefSeq" id="WP_307066227.1">
    <property type="nucleotide sequence ID" value="NZ_JAUSUP010000001.1"/>
</dbReference>
<reference evidence="2 3" key="1">
    <citation type="submission" date="2023-07" db="EMBL/GenBank/DDBJ databases">
        <title>Genomic Encyclopedia of Type Strains, Phase IV (KMG-IV): sequencing the most valuable type-strain genomes for metagenomic binning, comparative biology and taxonomic classification.</title>
        <authorList>
            <person name="Goeker M."/>
        </authorList>
    </citation>
    <scope>NUCLEOTIDE SEQUENCE [LARGE SCALE GENOMIC DNA]</scope>
    <source>
        <strain evidence="2 3">DSM 15448</strain>
    </source>
</reference>
<keyword evidence="3" id="KW-1185">Reference proteome</keyword>
<proteinExistence type="predicted"/>